<dbReference type="Pfam" id="PF07943">
    <property type="entry name" value="PBP5_C"/>
    <property type="match status" value="1"/>
</dbReference>
<dbReference type="InterPro" id="IPR012338">
    <property type="entry name" value="Beta-lactam/transpept-like"/>
</dbReference>
<evidence type="ECO:0000256" key="10">
    <source>
        <dbReference type="ARBA" id="ARBA00022984"/>
    </source>
</evidence>
<dbReference type="AlphaFoldDB" id="A0A8J4H3M9"/>
<evidence type="ECO:0000256" key="14">
    <source>
        <dbReference type="PIRSR" id="PIRSR618044-2"/>
    </source>
</evidence>
<comment type="catalytic activity">
    <reaction evidence="12">
        <text>Preferential cleavage: (Ac)2-L-Lys-D-Ala-|-D-Ala. Also transpeptidation of peptidyl-alanyl moieties that are N-acyl substituents of D-alanine.</text>
        <dbReference type="EC" id="3.4.16.4"/>
    </reaction>
</comment>
<evidence type="ECO:0000313" key="19">
    <source>
        <dbReference type="Proteomes" id="UP000677918"/>
    </source>
</evidence>
<dbReference type="InterPro" id="IPR037167">
    <property type="entry name" value="Peptidase_S11_C_sf"/>
</dbReference>
<dbReference type="GO" id="GO:0009252">
    <property type="term" value="P:peptidoglycan biosynthetic process"/>
    <property type="evidence" value="ECO:0007669"/>
    <property type="project" value="UniProtKB-UniPathway"/>
</dbReference>
<evidence type="ECO:0000259" key="17">
    <source>
        <dbReference type="SMART" id="SM00936"/>
    </source>
</evidence>
<dbReference type="Pfam" id="PF00768">
    <property type="entry name" value="Peptidase_S11"/>
    <property type="match status" value="1"/>
</dbReference>
<evidence type="ECO:0000256" key="4">
    <source>
        <dbReference type="ARBA" id="ARBA00012448"/>
    </source>
</evidence>
<dbReference type="SMART" id="SM00936">
    <property type="entry name" value="PBP5_C"/>
    <property type="match status" value="1"/>
</dbReference>
<dbReference type="GO" id="GO:0006508">
    <property type="term" value="P:proteolysis"/>
    <property type="evidence" value="ECO:0007669"/>
    <property type="project" value="UniProtKB-KW"/>
</dbReference>
<sequence>MASFLLMYIGFLSVLVPTAEAEEAVNLNLNVEAAVLIEATTGQVLYQVNKDVPRPPASMAKMMTEYIVMESIKSGKIEWESQVQITEYAGSIGGSGQLLAKGETYSVRDLFRNMSIYSGNDASVALAEFIAGSETNFVELMNQTARELGMSEQAHFVNSTGLNKEDYPQAYANHIPNVPGETLMTAHDAALLAQAIVTKHPEVLEYSQQTRAYQREGDETSPQMINWNRMLEGWKDSAYYAQYAYDGLDGLKTGFTNQAGYCFTGTAERNGMRLISVVMGTGSEDERFRETRKLLDYGFNNFEMKTIMPAKSELPDLKTVEIKKGKETEVSVVTETGVTFIVGKGEGDDNITFATELLPEDERIAPIEQGDVLGKLIVTYSGITDVQQTVQLVAAEDVEKGSWFRLFFRAIKNFFVELFGGIKNLF</sequence>
<dbReference type="InterPro" id="IPR001967">
    <property type="entry name" value="Peptidase_S11_N"/>
</dbReference>
<evidence type="ECO:0000256" key="16">
    <source>
        <dbReference type="SAM" id="SignalP"/>
    </source>
</evidence>
<dbReference type="UniPathway" id="UPA00219"/>
<keyword evidence="8" id="KW-0378">Hydrolase</keyword>
<dbReference type="GO" id="GO:0071555">
    <property type="term" value="P:cell wall organization"/>
    <property type="evidence" value="ECO:0007669"/>
    <property type="project" value="UniProtKB-KW"/>
</dbReference>
<keyword evidence="11" id="KW-0961">Cell wall biogenesis/degradation</keyword>
<organism evidence="18 19">
    <name type="scientific">Xylanibacillus composti</name>
    <dbReference type="NCBI Taxonomy" id="1572762"/>
    <lineage>
        <taxon>Bacteria</taxon>
        <taxon>Bacillati</taxon>
        <taxon>Bacillota</taxon>
        <taxon>Bacilli</taxon>
        <taxon>Bacillales</taxon>
        <taxon>Paenibacillaceae</taxon>
        <taxon>Xylanibacillus</taxon>
    </lineage>
</organism>
<gene>
    <name evidence="18" type="primary">dacA</name>
    <name evidence="18" type="ORF">XYCOK13_17650</name>
</gene>
<feature type="domain" description="Peptidase S11 D-Ala-D-Ala carboxypeptidase A C-terminal" evidence="17">
    <location>
        <begin position="302"/>
        <end position="400"/>
    </location>
</feature>
<evidence type="ECO:0000256" key="11">
    <source>
        <dbReference type="ARBA" id="ARBA00023316"/>
    </source>
</evidence>
<dbReference type="InterPro" id="IPR015956">
    <property type="entry name" value="Peniciliin-bd_prot_C_sf"/>
</dbReference>
<evidence type="ECO:0000256" key="2">
    <source>
        <dbReference type="ARBA" id="ARBA00004752"/>
    </source>
</evidence>
<dbReference type="InterPro" id="IPR012907">
    <property type="entry name" value="Peptidase_S11_C"/>
</dbReference>
<evidence type="ECO:0000256" key="8">
    <source>
        <dbReference type="ARBA" id="ARBA00022801"/>
    </source>
</evidence>
<evidence type="ECO:0000256" key="7">
    <source>
        <dbReference type="ARBA" id="ARBA00022729"/>
    </source>
</evidence>
<dbReference type="SUPFAM" id="SSF69189">
    <property type="entry name" value="Penicillin-binding protein associated domain"/>
    <property type="match status" value="1"/>
</dbReference>
<keyword evidence="19" id="KW-1185">Reference proteome</keyword>
<evidence type="ECO:0000256" key="1">
    <source>
        <dbReference type="ARBA" id="ARBA00003217"/>
    </source>
</evidence>
<dbReference type="PRINTS" id="PR00725">
    <property type="entry name" value="DADACBPTASE1"/>
</dbReference>
<evidence type="ECO:0000256" key="12">
    <source>
        <dbReference type="ARBA" id="ARBA00034000"/>
    </source>
</evidence>
<dbReference type="PANTHER" id="PTHR21581:SF11">
    <property type="entry name" value="D-ALANYL-D-ALANINE CARBOXYPEPTIDASE DACA"/>
    <property type="match status" value="1"/>
</dbReference>
<dbReference type="PANTHER" id="PTHR21581">
    <property type="entry name" value="D-ALANYL-D-ALANINE CARBOXYPEPTIDASE"/>
    <property type="match status" value="1"/>
</dbReference>
<keyword evidence="7 16" id="KW-0732">Signal</keyword>
<dbReference type="Gene3D" id="3.40.710.10">
    <property type="entry name" value="DD-peptidase/beta-lactamase superfamily"/>
    <property type="match status" value="1"/>
</dbReference>
<dbReference type="Gene3D" id="2.60.410.10">
    <property type="entry name" value="D-Ala-D-Ala carboxypeptidase, C-terminal domain"/>
    <property type="match status" value="1"/>
</dbReference>
<accession>A0A8J4H3M9</accession>
<proteinExistence type="inferred from homology"/>
<protein>
    <recommendedName>
        <fullName evidence="4">serine-type D-Ala-D-Ala carboxypeptidase</fullName>
        <ecNumber evidence="4">3.4.16.4</ecNumber>
    </recommendedName>
</protein>
<keyword evidence="6" id="KW-0645">Protease</keyword>
<evidence type="ECO:0000256" key="13">
    <source>
        <dbReference type="PIRSR" id="PIRSR618044-1"/>
    </source>
</evidence>
<feature type="active site" description="Acyl-ester intermediate" evidence="13">
    <location>
        <position position="58"/>
    </location>
</feature>
<comment type="caution">
    <text evidence="18">The sequence shown here is derived from an EMBL/GenBank/DDBJ whole genome shotgun (WGS) entry which is preliminary data.</text>
</comment>
<dbReference type="GO" id="GO:0008360">
    <property type="term" value="P:regulation of cell shape"/>
    <property type="evidence" value="ECO:0007669"/>
    <property type="project" value="UniProtKB-KW"/>
</dbReference>
<dbReference type="InterPro" id="IPR018044">
    <property type="entry name" value="Peptidase_S11"/>
</dbReference>
<comment type="function">
    <text evidence="1">Removes C-terminal D-alanyl residues from sugar-peptide cell wall precursors.</text>
</comment>
<dbReference type="Proteomes" id="UP000677918">
    <property type="component" value="Unassembled WGS sequence"/>
</dbReference>
<name>A0A8J4H3M9_9BACL</name>
<evidence type="ECO:0000256" key="9">
    <source>
        <dbReference type="ARBA" id="ARBA00022960"/>
    </source>
</evidence>
<feature type="signal peptide" evidence="16">
    <location>
        <begin position="1"/>
        <end position="21"/>
    </location>
</feature>
<evidence type="ECO:0000256" key="5">
    <source>
        <dbReference type="ARBA" id="ARBA00022645"/>
    </source>
</evidence>
<feature type="binding site" evidence="14">
    <location>
        <position position="252"/>
    </location>
    <ligand>
        <name>substrate</name>
    </ligand>
</feature>
<keyword evidence="5 18" id="KW-0121">Carboxypeptidase</keyword>
<reference evidence="18" key="1">
    <citation type="submission" date="2021-04" db="EMBL/GenBank/DDBJ databases">
        <title>Draft genome sequence of Xylanibacillus composti strain K13.</title>
        <authorList>
            <person name="Uke A."/>
            <person name="Chhe C."/>
            <person name="Baramee S."/>
            <person name="Kosugi A."/>
        </authorList>
    </citation>
    <scope>NUCLEOTIDE SEQUENCE</scope>
    <source>
        <strain evidence="18">K13</strain>
    </source>
</reference>
<dbReference type="EC" id="3.4.16.4" evidence="4"/>
<evidence type="ECO:0000256" key="15">
    <source>
        <dbReference type="RuleBase" id="RU004016"/>
    </source>
</evidence>
<feature type="active site" description="Proton acceptor" evidence="13">
    <location>
        <position position="61"/>
    </location>
</feature>
<dbReference type="GO" id="GO:0009002">
    <property type="term" value="F:serine-type D-Ala-D-Ala carboxypeptidase activity"/>
    <property type="evidence" value="ECO:0007669"/>
    <property type="project" value="UniProtKB-EC"/>
</dbReference>
<comment type="pathway">
    <text evidence="2">Cell wall biogenesis; peptidoglycan biosynthesis.</text>
</comment>
<evidence type="ECO:0000313" key="18">
    <source>
        <dbReference type="EMBL" id="GIQ68941.1"/>
    </source>
</evidence>
<evidence type="ECO:0000256" key="3">
    <source>
        <dbReference type="ARBA" id="ARBA00007164"/>
    </source>
</evidence>
<feature type="chain" id="PRO_5035220412" description="serine-type D-Ala-D-Ala carboxypeptidase" evidence="16">
    <location>
        <begin position="22"/>
        <end position="426"/>
    </location>
</feature>
<dbReference type="RefSeq" id="WP_244865081.1">
    <property type="nucleotide sequence ID" value="NZ_BOVK01000022.1"/>
</dbReference>
<keyword evidence="10" id="KW-0573">Peptidoglycan synthesis</keyword>
<evidence type="ECO:0000256" key="6">
    <source>
        <dbReference type="ARBA" id="ARBA00022670"/>
    </source>
</evidence>
<comment type="similarity">
    <text evidence="3 15">Belongs to the peptidase S11 family.</text>
</comment>
<dbReference type="SUPFAM" id="SSF56601">
    <property type="entry name" value="beta-lactamase/transpeptidase-like"/>
    <property type="match status" value="1"/>
</dbReference>
<feature type="active site" evidence="13">
    <location>
        <position position="118"/>
    </location>
</feature>
<dbReference type="EMBL" id="BOVK01000022">
    <property type="protein sequence ID" value="GIQ68941.1"/>
    <property type="molecule type" value="Genomic_DNA"/>
</dbReference>
<keyword evidence="9" id="KW-0133">Cell shape</keyword>